<evidence type="ECO:0000313" key="4">
    <source>
        <dbReference type="EMBL" id="AGC48265.1"/>
    </source>
</evidence>
<evidence type="ECO:0000256" key="1">
    <source>
        <dbReference type="PROSITE-ProRule" id="PRU00169"/>
    </source>
</evidence>
<dbReference type="InterPro" id="IPR011006">
    <property type="entry name" value="CheY-like_superfamily"/>
</dbReference>
<dbReference type="GO" id="GO:0003677">
    <property type="term" value="F:DNA binding"/>
    <property type="evidence" value="ECO:0007669"/>
    <property type="project" value="InterPro"/>
</dbReference>
<dbReference type="PANTHER" id="PTHR37299">
    <property type="entry name" value="TRANSCRIPTIONAL REGULATOR-RELATED"/>
    <property type="match status" value="1"/>
</dbReference>
<dbReference type="InterPro" id="IPR007492">
    <property type="entry name" value="LytTR_DNA-bd_dom"/>
</dbReference>
<dbReference type="OrthoDB" id="1490554at2"/>
<dbReference type="GO" id="GO:0000156">
    <property type="term" value="F:phosphorelay response regulator activity"/>
    <property type="evidence" value="ECO:0007669"/>
    <property type="project" value="InterPro"/>
</dbReference>
<evidence type="ECO:0000259" key="3">
    <source>
        <dbReference type="PROSITE" id="PS50930"/>
    </source>
</evidence>
<protein>
    <submittedName>
        <fullName evidence="4">Two component transcriptional regulator, LytTR family protein</fullName>
    </submittedName>
</protein>
<dbReference type="SMART" id="SM00850">
    <property type="entry name" value="LytTR"/>
    <property type="match status" value="1"/>
</dbReference>
<dbReference type="SUPFAM" id="SSF52172">
    <property type="entry name" value="CheY-like"/>
    <property type="match status" value="1"/>
</dbReference>
<dbReference type="KEGG" id="msd:MYSTI_06993"/>
<dbReference type="RefSeq" id="WP_015352519.1">
    <property type="nucleotide sequence ID" value="NC_020126.1"/>
</dbReference>
<dbReference type="PROSITE" id="PS50930">
    <property type="entry name" value="HTH_LYTTR"/>
    <property type="match status" value="1"/>
</dbReference>
<dbReference type="InterPro" id="IPR046947">
    <property type="entry name" value="LytR-like"/>
</dbReference>
<dbReference type="eggNOG" id="COG3279">
    <property type="taxonomic scope" value="Bacteria"/>
</dbReference>
<feature type="domain" description="HTH LytTR-type" evidence="3">
    <location>
        <begin position="129"/>
        <end position="233"/>
    </location>
</feature>
<dbReference type="Gene3D" id="3.40.50.2300">
    <property type="match status" value="1"/>
</dbReference>
<dbReference type="SMART" id="SM00448">
    <property type="entry name" value="REC"/>
    <property type="match status" value="1"/>
</dbReference>
<keyword evidence="5" id="KW-1185">Reference proteome</keyword>
<dbReference type="HOGENOM" id="CLU_000445_14_1_7"/>
<dbReference type="PATRIC" id="fig|1278073.3.peg.7101"/>
<evidence type="ECO:0000259" key="2">
    <source>
        <dbReference type="PROSITE" id="PS50110"/>
    </source>
</evidence>
<dbReference type="EMBL" id="CP004025">
    <property type="protein sequence ID" value="AGC48265.1"/>
    <property type="molecule type" value="Genomic_DNA"/>
</dbReference>
<evidence type="ECO:0000313" key="5">
    <source>
        <dbReference type="Proteomes" id="UP000011131"/>
    </source>
</evidence>
<organism evidence="4 5">
    <name type="scientific">Myxococcus stipitatus (strain DSM 14675 / JCM 12634 / Mx s8)</name>
    <dbReference type="NCBI Taxonomy" id="1278073"/>
    <lineage>
        <taxon>Bacteria</taxon>
        <taxon>Pseudomonadati</taxon>
        <taxon>Myxococcota</taxon>
        <taxon>Myxococcia</taxon>
        <taxon>Myxococcales</taxon>
        <taxon>Cystobacterineae</taxon>
        <taxon>Myxococcaceae</taxon>
        <taxon>Myxococcus</taxon>
    </lineage>
</organism>
<dbReference type="Gene3D" id="2.40.50.1020">
    <property type="entry name" value="LytTr DNA-binding domain"/>
    <property type="match status" value="1"/>
</dbReference>
<proteinExistence type="predicted"/>
<accession>L7UK30</accession>
<feature type="modified residue" description="4-aspartylphosphate" evidence="1">
    <location>
        <position position="54"/>
    </location>
</feature>
<dbReference type="PROSITE" id="PS50110">
    <property type="entry name" value="RESPONSE_REGULATORY"/>
    <property type="match status" value="1"/>
</dbReference>
<keyword evidence="1" id="KW-0597">Phosphoprotein</keyword>
<sequence>MIRALIVDDSELARFELEHQLRSHPQIQIVGQADDIHSAEALIESAAPDLLFLDIDLPGGNALQLLERLEHIPPIIFTTAFEQYALKAFEFNTVDYLLKPIQPERLAKALAKVDVPAERQSLLTPESQIFVKDGERCFLVKLKDIRCLEAVGNYSQLYFGAHSPLLYRSLNKIEERLDPNVFFRASRQHIVNLSYVEHVEPWSNGGLRLKLKGGQEIEVSRRQSGVLKQMLSF</sequence>
<dbReference type="Pfam" id="PF00072">
    <property type="entry name" value="Response_reg"/>
    <property type="match status" value="1"/>
</dbReference>
<dbReference type="InterPro" id="IPR001789">
    <property type="entry name" value="Sig_transdc_resp-reg_receiver"/>
</dbReference>
<name>L7UK30_MYXSD</name>
<feature type="domain" description="Response regulatory" evidence="2">
    <location>
        <begin position="3"/>
        <end position="114"/>
    </location>
</feature>
<dbReference type="Proteomes" id="UP000011131">
    <property type="component" value="Chromosome"/>
</dbReference>
<dbReference type="Pfam" id="PF04397">
    <property type="entry name" value="LytTR"/>
    <property type="match status" value="1"/>
</dbReference>
<gene>
    <name evidence="4" type="ordered locus">MYSTI_06993</name>
</gene>
<dbReference type="STRING" id="1278073.MYSTI_06993"/>
<dbReference type="AlphaFoldDB" id="L7UK30"/>
<reference evidence="4 5" key="1">
    <citation type="journal article" date="2013" name="Genome Announc.">
        <title>Complete genome sequence of Myxococcus stipitatus strain DSM 14675, a fruiting myxobacterium.</title>
        <authorList>
            <person name="Huntley S."/>
            <person name="Kneip S."/>
            <person name="Treuner-Lange A."/>
            <person name="Sogaard-Andersen L."/>
        </authorList>
    </citation>
    <scope>NUCLEOTIDE SEQUENCE [LARGE SCALE GENOMIC DNA]</scope>
    <source>
        <strain evidence="5">DSM 14675 / JCM 12634 / Mx s8</strain>
    </source>
</reference>
<dbReference type="PANTHER" id="PTHR37299:SF1">
    <property type="entry name" value="STAGE 0 SPORULATION PROTEIN A HOMOLOG"/>
    <property type="match status" value="1"/>
</dbReference>